<dbReference type="Proteomes" id="UP000807716">
    <property type="component" value="Unassembled WGS sequence"/>
</dbReference>
<dbReference type="PANTHER" id="PTHR15441:SF2">
    <property type="entry name" value="RIBONUCLEASE P_MRP PROTEIN SUBUNIT POP5"/>
    <property type="match status" value="1"/>
</dbReference>
<evidence type="ECO:0000256" key="1">
    <source>
        <dbReference type="ARBA" id="ARBA00004123"/>
    </source>
</evidence>
<dbReference type="GO" id="GO:0005730">
    <property type="term" value="C:nucleolus"/>
    <property type="evidence" value="ECO:0007669"/>
    <property type="project" value="TreeGrafter"/>
</dbReference>
<name>A0A9P6QEE0_9FUNG</name>
<keyword evidence="3 5" id="KW-0819">tRNA processing</keyword>
<comment type="similarity">
    <text evidence="2 5">Belongs to the eukaryotic/archaeal RNase P protein component 2 family.</text>
</comment>
<dbReference type="PANTHER" id="PTHR15441">
    <property type="entry name" value="RIBONUCLEASE P PROTEIN SUBUNIT P14"/>
    <property type="match status" value="1"/>
</dbReference>
<accession>A0A9P6QEE0</accession>
<keyword evidence="7" id="KW-1185">Reference proteome</keyword>
<dbReference type="AlphaFoldDB" id="A0A9P6QEE0"/>
<evidence type="ECO:0000256" key="5">
    <source>
        <dbReference type="PIRNR" id="PIRNR023803"/>
    </source>
</evidence>
<gene>
    <name evidence="6" type="ORF">DFQ27_009441</name>
</gene>
<comment type="function">
    <text evidence="5">Component of ribonuclease P, a protein complex that generates mature tRNA molecules by cleaving their 5'-ends.</text>
</comment>
<dbReference type="EC" id="3.1.26.5" evidence="5"/>
<comment type="catalytic activity">
    <reaction evidence="5">
        <text>Endonucleolytic cleavage of RNA, removing 5'-extranucleotides from tRNA precursor.</text>
        <dbReference type="EC" id="3.1.26.5"/>
    </reaction>
</comment>
<dbReference type="PIRSF" id="PIRSF023803">
    <property type="entry name" value="Ribonuclease_P_prd"/>
    <property type="match status" value="1"/>
</dbReference>
<reference evidence="6" key="1">
    <citation type="journal article" date="2020" name="Fungal Divers.">
        <title>Resolving the Mortierellaceae phylogeny through synthesis of multi-gene phylogenetics and phylogenomics.</title>
        <authorList>
            <person name="Vandepol N."/>
            <person name="Liber J."/>
            <person name="Desiro A."/>
            <person name="Na H."/>
            <person name="Kennedy M."/>
            <person name="Barry K."/>
            <person name="Grigoriev I.V."/>
            <person name="Miller A.N."/>
            <person name="O'Donnell K."/>
            <person name="Stajich J.E."/>
            <person name="Bonito G."/>
        </authorList>
    </citation>
    <scope>NUCLEOTIDE SEQUENCE</scope>
    <source>
        <strain evidence="6">BC1065</strain>
    </source>
</reference>
<dbReference type="SUPFAM" id="SSF160350">
    <property type="entry name" value="Rnp2-like"/>
    <property type="match status" value="1"/>
</dbReference>
<dbReference type="InterPro" id="IPR002759">
    <property type="entry name" value="Pop5/Rpp14/Rnp2-like"/>
</dbReference>
<protein>
    <recommendedName>
        <fullName evidence="5">Ribonuclease P/MRP protein subunit POP5</fullName>
        <ecNumber evidence="5">3.1.26.5</ecNumber>
    </recommendedName>
</protein>
<dbReference type="InterPro" id="IPR038085">
    <property type="entry name" value="Rnp2-like_sf"/>
</dbReference>
<sequence>MVRFKNRYIVFDIIYADTPLGLSSLPSAHALRNQPDIALEPFGDTGRHNLRTPALSQKDLIFAIKDSIAENFGDYGVGMTQRALTLKYFSPHTNVGILRVSREEANMVWGAMTFIRQIKGNPCLIKVIHVTGTIKMCQLKTIAYDRDRILYLRRQAQLMQDDEVASRLTQAIHESKSEIDAMEI</sequence>
<proteinExistence type="inferred from homology"/>
<dbReference type="GO" id="GO:0000172">
    <property type="term" value="C:ribonuclease MRP complex"/>
    <property type="evidence" value="ECO:0007669"/>
    <property type="project" value="TreeGrafter"/>
</dbReference>
<dbReference type="GO" id="GO:0001682">
    <property type="term" value="P:tRNA 5'-leader removal"/>
    <property type="evidence" value="ECO:0007669"/>
    <property type="project" value="InterPro"/>
</dbReference>
<comment type="caution">
    <text evidence="6">The sequence shown here is derived from an EMBL/GenBank/DDBJ whole genome shotgun (WGS) entry which is preliminary data.</text>
</comment>
<keyword evidence="4" id="KW-0539">Nucleus</keyword>
<dbReference type="Gene3D" id="3.30.70.3250">
    <property type="entry name" value="Ribonuclease P, Pop5 subunit"/>
    <property type="match status" value="1"/>
</dbReference>
<dbReference type="GO" id="GO:0033204">
    <property type="term" value="F:ribonuclease P RNA binding"/>
    <property type="evidence" value="ECO:0007669"/>
    <property type="project" value="InterPro"/>
</dbReference>
<evidence type="ECO:0000256" key="3">
    <source>
        <dbReference type="ARBA" id="ARBA00022694"/>
    </source>
</evidence>
<dbReference type="EMBL" id="JAAAJB010000087">
    <property type="protein sequence ID" value="KAG0266772.1"/>
    <property type="molecule type" value="Genomic_DNA"/>
</dbReference>
<dbReference type="GO" id="GO:0030681">
    <property type="term" value="C:multimeric ribonuclease P complex"/>
    <property type="evidence" value="ECO:0007669"/>
    <property type="project" value="TreeGrafter"/>
</dbReference>
<evidence type="ECO:0000313" key="7">
    <source>
        <dbReference type="Proteomes" id="UP000807716"/>
    </source>
</evidence>
<dbReference type="OrthoDB" id="24745at2759"/>
<dbReference type="GO" id="GO:0004526">
    <property type="term" value="F:ribonuclease P activity"/>
    <property type="evidence" value="ECO:0007669"/>
    <property type="project" value="UniProtKB-EC"/>
</dbReference>
<evidence type="ECO:0000313" key="6">
    <source>
        <dbReference type="EMBL" id="KAG0266772.1"/>
    </source>
</evidence>
<evidence type="ECO:0000256" key="4">
    <source>
        <dbReference type="ARBA" id="ARBA00023242"/>
    </source>
</evidence>
<dbReference type="InterPro" id="IPR016819">
    <property type="entry name" value="RNase_P/MRP_POP5"/>
</dbReference>
<comment type="subcellular location">
    <subcellularLocation>
        <location evidence="1">Nucleus</location>
    </subcellularLocation>
</comment>
<organism evidence="6 7">
    <name type="scientific">Actinomortierella ambigua</name>
    <dbReference type="NCBI Taxonomy" id="1343610"/>
    <lineage>
        <taxon>Eukaryota</taxon>
        <taxon>Fungi</taxon>
        <taxon>Fungi incertae sedis</taxon>
        <taxon>Mucoromycota</taxon>
        <taxon>Mortierellomycotina</taxon>
        <taxon>Mortierellomycetes</taxon>
        <taxon>Mortierellales</taxon>
        <taxon>Mortierellaceae</taxon>
        <taxon>Actinomortierella</taxon>
    </lineage>
</organism>
<dbReference type="Pfam" id="PF01900">
    <property type="entry name" value="RNase_P_Rpp14"/>
    <property type="match status" value="1"/>
</dbReference>
<evidence type="ECO:0000256" key="2">
    <source>
        <dbReference type="ARBA" id="ARBA00010800"/>
    </source>
</evidence>